<accession>A0A1B6GLW2</accession>
<dbReference type="CDD" id="cd06661">
    <property type="entry name" value="GGCT_like"/>
    <property type="match status" value="1"/>
</dbReference>
<evidence type="ECO:0000256" key="5">
    <source>
        <dbReference type="ARBA" id="ARBA00045227"/>
    </source>
</evidence>
<dbReference type="PANTHER" id="PTHR12192:SF2">
    <property type="entry name" value="GLUTATHIONE-SPECIFIC GAMMA-GLUTAMYLCYCLOTRANSFERASE 2"/>
    <property type="match status" value="1"/>
</dbReference>
<dbReference type="InterPro" id="IPR006840">
    <property type="entry name" value="ChaC"/>
</dbReference>
<comment type="catalytic activity">
    <reaction evidence="6">
        <text>glutathione = L-cysteinylglycine + 5-oxo-L-proline</text>
        <dbReference type="Rhea" id="RHEA:47724"/>
        <dbReference type="ChEBI" id="CHEBI:57925"/>
        <dbReference type="ChEBI" id="CHEBI:58402"/>
        <dbReference type="ChEBI" id="CHEBI:61694"/>
        <dbReference type="EC" id="4.3.2.7"/>
    </reaction>
</comment>
<proteinExistence type="inferred from homology"/>
<dbReference type="GO" id="GO:0061928">
    <property type="term" value="F:glutathione specific gamma-glutamylcyclotransferase activity"/>
    <property type="evidence" value="ECO:0007669"/>
    <property type="project" value="UniProtKB-EC"/>
</dbReference>
<evidence type="ECO:0000256" key="1">
    <source>
        <dbReference type="ARBA" id="ARBA00009662"/>
    </source>
</evidence>
<evidence type="ECO:0000256" key="3">
    <source>
        <dbReference type="ARBA" id="ARBA00023239"/>
    </source>
</evidence>
<comment type="function">
    <text evidence="5">Catalyzes the cleavage of glutathione into 5-oxo-L-proline and a Cys-Gly dipeptide. Acts specifically on glutathione, but not on other gamma-glutamyl peptides.</text>
</comment>
<dbReference type="Pfam" id="PF04752">
    <property type="entry name" value="ChaC"/>
    <property type="match status" value="1"/>
</dbReference>
<keyword evidence="3" id="KW-0456">Lyase</keyword>
<gene>
    <name evidence="7" type="ORF">g.14672</name>
</gene>
<name>A0A1B6GLW2_9HEMI</name>
<dbReference type="Gene3D" id="3.10.490.10">
    <property type="entry name" value="Gamma-glutamyl cyclotransferase-like"/>
    <property type="match status" value="1"/>
</dbReference>
<dbReference type="GO" id="GO:0006751">
    <property type="term" value="P:glutathione catabolic process"/>
    <property type="evidence" value="ECO:0007669"/>
    <property type="project" value="InterPro"/>
</dbReference>
<dbReference type="EMBL" id="GECZ01006362">
    <property type="protein sequence ID" value="JAS63407.1"/>
    <property type="molecule type" value="Transcribed_RNA"/>
</dbReference>
<comment type="similarity">
    <text evidence="1">Belongs to the gamma-glutamylcyclotransferase family. ChaC subfamily.</text>
</comment>
<dbReference type="InterPro" id="IPR013024">
    <property type="entry name" value="GGCT-like"/>
</dbReference>
<evidence type="ECO:0000256" key="6">
    <source>
        <dbReference type="ARBA" id="ARBA00048073"/>
    </source>
</evidence>
<dbReference type="GO" id="GO:0005737">
    <property type="term" value="C:cytoplasm"/>
    <property type="evidence" value="ECO:0007669"/>
    <property type="project" value="TreeGrafter"/>
</dbReference>
<dbReference type="SUPFAM" id="SSF110857">
    <property type="entry name" value="Gamma-glutamyl cyclotransferase-like"/>
    <property type="match status" value="1"/>
</dbReference>
<dbReference type="AlphaFoldDB" id="A0A1B6GLW2"/>
<organism evidence="7">
    <name type="scientific">Cuerna arida</name>
    <dbReference type="NCBI Taxonomy" id="1464854"/>
    <lineage>
        <taxon>Eukaryota</taxon>
        <taxon>Metazoa</taxon>
        <taxon>Ecdysozoa</taxon>
        <taxon>Arthropoda</taxon>
        <taxon>Hexapoda</taxon>
        <taxon>Insecta</taxon>
        <taxon>Pterygota</taxon>
        <taxon>Neoptera</taxon>
        <taxon>Paraneoptera</taxon>
        <taxon>Hemiptera</taxon>
        <taxon>Auchenorrhyncha</taxon>
        <taxon>Membracoidea</taxon>
        <taxon>Cicadellidae</taxon>
        <taxon>Cicadellinae</taxon>
        <taxon>Proconiini</taxon>
        <taxon>Cuerna</taxon>
    </lineage>
</organism>
<evidence type="ECO:0000256" key="2">
    <source>
        <dbReference type="ARBA" id="ARBA00012344"/>
    </source>
</evidence>
<dbReference type="InterPro" id="IPR036568">
    <property type="entry name" value="GGCT-like_sf"/>
</dbReference>
<sequence length="198" mass="22484">MFETSDNNPLWIFGYGSLLWKTDFPYAKKKVGFIKGYLRRFYQSSEDHRGIPGKPGRVVTLLPSSNPEDKVWGIAYKIEDKDKDLVVRQLDFREKSGYIKVNITFYPVDLVAKTEEKPFSLVIYVGEKTNEHYAGEADVDTIAKQIVAAYGPSGTNREYLYRLADAMRAIAPGQEDNHLFSLEAAVMKLDSKSSLISR</sequence>
<dbReference type="PANTHER" id="PTHR12192">
    <property type="entry name" value="CATION TRANSPORT PROTEIN CHAC-RELATED"/>
    <property type="match status" value="1"/>
</dbReference>
<evidence type="ECO:0000313" key="7">
    <source>
        <dbReference type="EMBL" id="JAS63407.1"/>
    </source>
</evidence>
<evidence type="ECO:0000256" key="4">
    <source>
        <dbReference type="ARBA" id="ARBA00043195"/>
    </source>
</evidence>
<reference evidence="7" key="1">
    <citation type="submission" date="2015-11" db="EMBL/GenBank/DDBJ databases">
        <title>De novo transcriptome assembly of four potential Pierce s Disease insect vectors from Arizona vineyards.</title>
        <authorList>
            <person name="Tassone E.E."/>
        </authorList>
    </citation>
    <scope>NUCLEOTIDE SEQUENCE</scope>
</reference>
<protein>
    <recommendedName>
        <fullName evidence="2">glutathione-specific gamma-glutamylcyclotransferase</fullName>
        <ecNumber evidence="2">4.3.2.7</ecNumber>
    </recommendedName>
    <alternativeName>
        <fullName evidence="4">Cation transport regulator-like protein 2</fullName>
    </alternativeName>
</protein>
<dbReference type="EC" id="4.3.2.7" evidence="2"/>